<gene>
    <name evidence="1" type="ORF">A6769_30255</name>
</gene>
<organism evidence="1 2">
    <name type="scientific">Nostoc punctiforme NIES-2108</name>
    <dbReference type="NCBI Taxonomy" id="1356359"/>
    <lineage>
        <taxon>Bacteria</taxon>
        <taxon>Bacillati</taxon>
        <taxon>Cyanobacteriota</taxon>
        <taxon>Cyanophyceae</taxon>
        <taxon>Nostocales</taxon>
        <taxon>Nostocaceae</taxon>
        <taxon>Nostoc</taxon>
    </lineage>
</organism>
<proteinExistence type="predicted"/>
<reference evidence="1 2" key="1">
    <citation type="submission" date="2016-04" db="EMBL/GenBank/DDBJ databases">
        <authorList>
            <person name="Evans L.H."/>
            <person name="Alamgir A."/>
            <person name="Owens N."/>
            <person name="Weber N.D."/>
            <person name="Virtaneva K."/>
            <person name="Barbian K."/>
            <person name="Babar A."/>
            <person name="Rosenke K."/>
        </authorList>
    </citation>
    <scope>NUCLEOTIDE SEQUENCE [LARGE SCALE GENOMIC DNA]</scope>
    <source>
        <strain evidence="1">NIES-2108</strain>
    </source>
</reference>
<evidence type="ECO:0008006" key="3">
    <source>
        <dbReference type="Google" id="ProtNLM"/>
    </source>
</evidence>
<protein>
    <recommendedName>
        <fullName evidence="3">DUF4309 domain-containing protein</fullName>
    </recommendedName>
</protein>
<accession>A0A367R7Y0</accession>
<comment type="caution">
    <text evidence="1">The sequence shown here is derived from an EMBL/GenBank/DDBJ whole genome shotgun (WGS) entry which is preliminary data.</text>
</comment>
<name>A0A367R7Y0_NOSPU</name>
<dbReference type="AlphaFoldDB" id="A0A367R7Y0"/>
<evidence type="ECO:0000313" key="2">
    <source>
        <dbReference type="Proteomes" id="UP000252085"/>
    </source>
</evidence>
<evidence type="ECO:0000313" key="1">
    <source>
        <dbReference type="EMBL" id="RCJ31532.1"/>
    </source>
</evidence>
<dbReference type="Proteomes" id="UP000252085">
    <property type="component" value="Unassembled WGS sequence"/>
</dbReference>
<sequence length="188" mass="20493">MLREISLALAQIAVGIATFVIPLTSYTHSQVNATTTNYQISQNTNNQSTGITLERLGIGGVKLSMSEAQVRKILGKPVKAENGFIPAIGKVRTLKYAGITVDLDEGAKPSNFTVYQIKATSSKYSTIDGLKVGDRQSKVIRTYGKTEISQDGKVTNLNYIVEEPSPGGLNFSFEKGKITEIFCFYLMN</sequence>
<dbReference type="EMBL" id="LXQE01000173">
    <property type="protein sequence ID" value="RCJ31532.1"/>
    <property type="molecule type" value="Genomic_DNA"/>
</dbReference>